<organism evidence="8 9">
    <name type="scientific">Obba rivulosa</name>
    <dbReference type="NCBI Taxonomy" id="1052685"/>
    <lineage>
        <taxon>Eukaryota</taxon>
        <taxon>Fungi</taxon>
        <taxon>Dikarya</taxon>
        <taxon>Basidiomycota</taxon>
        <taxon>Agaricomycotina</taxon>
        <taxon>Agaricomycetes</taxon>
        <taxon>Polyporales</taxon>
        <taxon>Gelatoporiaceae</taxon>
        <taxon>Obba</taxon>
    </lineage>
</organism>
<feature type="transmembrane region" description="Helical" evidence="6">
    <location>
        <begin position="242"/>
        <end position="264"/>
    </location>
</feature>
<name>A0A8E2B0J2_9APHY</name>
<keyword evidence="9" id="KW-1185">Reference proteome</keyword>
<dbReference type="PANTHER" id="PTHR11132">
    <property type="entry name" value="SOLUTE CARRIER FAMILY 35"/>
    <property type="match status" value="1"/>
</dbReference>
<dbReference type="Proteomes" id="UP000250043">
    <property type="component" value="Unassembled WGS sequence"/>
</dbReference>
<keyword evidence="2 6" id="KW-0812">Transmembrane</keyword>
<dbReference type="OrthoDB" id="18894at2759"/>
<keyword evidence="3 6" id="KW-1133">Transmembrane helix</keyword>
<feature type="transmembrane region" description="Helical" evidence="6">
    <location>
        <begin position="152"/>
        <end position="172"/>
    </location>
</feature>
<evidence type="ECO:0000256" key="3">
    <source>
        <dbReference type="ARBA" id="ARBA00022989"/>
    </source>
</evidence>
<dbReference type="GO" id="GO:0016020">
    <property type="term" value="C:membrane"/>
    <property type="evidence" value="ECO:0007669"/>
    <property type="project" value="UniProtKB-SubCell"/>
</dbReference>
<evidence type="ECO:0000256" key="1">
    <source>
        <dbReference type="ARBA" id="ARBA00004141"/>
    </source>
</evidence>
<evidence type="ECO:0000256" key="5">
    <source>
        <dbReference type="SAM" id="MobiDB-lite"/>
    </source>
</evidence>
<feature type="transmembrane region" description="Helical" evidence="6">
    <location>
        <begin position="337"/>
        <end position="355"/>
    </location>
</feature>
<feature type="compositionally biased region" description="Polar residues" evidence="5">
    <location>
        <begin position="1"/>
        <end position="17"/>
    </location>
</feature>
<proteinExistence type="predicted"/>
<evidence type="ECO:0000259" key="7">
    <source>
        <dbReference type="Pfam" id="PF03151"/>
    </source>
</evidence>
<evidence type="ECO:0000313" key="8">
    <source>
        <dbReference type="EMBL" id="OCH92509.1"/>
    </source>
</evidence>
<dbReference type="InterPro" id="IPR050186">
    <property type="entry name" value="TPT_transporter"/>
</dbReference>
<evidence type="ECO:0000313" key="9">
    <source>
        <dbReference type="Proteomes" id="UP000250043"/>
    </source>
</evidence>
<sequence>MPHSHSTNGYANVNNAPRHSRDHEDRLNQGDYDAQVHIASEAEKRRLWWRNALMNALFIASWFLFATLLSVYNKWMFSEDHFNFPYPFFVTTLHMLIQFSLAATLRFTFPQHFRPKRSPSRPDYIRKAVPTGITTALDVGSSNVSLKYITLSFYTMCKSSSLIFVLFFAFLFKLETFSLRLVGVIALIFLGVVLMVATETHFILSGFLLVISASALGGLRWSLTQLLLRNKNMGLNHPVATLFWLSPIMAVTLGIISMLVDGWIEVFSSHFFVGDAWQLVKTGFFLISPGVLAFCMVLSEYYILQRAGVVPMSIAGIAKEVTTISISAWFFGDQLTPLNITGVAITACGICLFTYHKYRKSIEATVPLDGHGNPITDEDEDEDVAGGLVALHGGPGIDLEERQRLTDAPEPRASQEYDTPVATAPQQPQELLFDVGSDDELEDASSHLASRQRHSGAPPPHADESSDDLQNAWRDAPRTGDA</sequence>
<feature type="transmembrane region" description="Helical" evidence="6">
    <location>
        <begin position="179"/>
        <end position="196"/>
    </location>
</feature>
<evidence type="ECO:0000256" key="4">
    <source>
        <dbReference type="ARBA" id="ARBA00023136"/>
    </source>
</evidence>
<gene>
    <name evidence="8" type="ORF">OBBRIDRAFT_791260</name>
</gene>
<dbReference type="SUPFAM" id="SSF103481">
    <property type="entry name" value="Multidrug resistance efflux transporter EmrE"/>
    <property type="match status" value="1"/>
</dbReference>
<reference evidence="8 9" key="1">
    <citation type="submission" date="2016-07" db="EMBL/GenBank/DDBJ databases">
        <title>Draft genome of the white-rot fungus Obba rivulosa 3A-2.</title>
        <authorList>
            <consortium name="DOE Joint Genome Institute"/>
            <person name="Miettinen O."/>
            <person name="Riley R."/>
            <person name="Acob R."/>
            <person name="Barry K."/>
            <person name="Cullen D."/>
            <person name="De Vries R."/>
            <person name="Hainaut M."/>
            <person name="Hatakka A."/>
            <person name="Henrissat B."/>
            <person name="Hilden K."/>
            <person name="Kuo R."/>
            <person name="Labutti K."/>
            <person name="Lipzen A."/>
            <person name="Makela M.R."/>
            <person name="Sandor L."/>
            <person name="Spatafora J.W."/>
            <person name="Grigoriev I.V."/>
            <person name="Hibbett D.S."/>
        </authorList>
    </citation>
    <scope>NUCLEOTIDE SEQUENCE [LARGE SCALE GENOMIC DNA]</scope>
    <source>
        <strain evidence="8 9">3A-2</strain>
    </source>
</reference>
<feature type="transmembrane region" description="Helical" evidence="6">
    <location>
        <begin position="84"/>
        <end position="107"/>
    </location>
</feature>
<evidence type="ECO:0000256" key="6">
    <source>
        <dbReference type="SAM" id="Phobius"/>
    </source>
</evidence>
<dbReference type="InterPro" id="IPR004853">
    <property type="entry name" value="Sugar_P_trans_dom"/>
</dbReference>
<comment type="subcellular location">
    <subcellularLocation>
        <location evidence="1">Membrane</location>
        <topology evidence="1">Multi-pass membrane protein</topology>
    </subcellularLocation>
</comment>
<evidence type="ECO:0000256" key="2">
    <source>
        <dbReference type="ARBA" id="ARBA00022692"/>
    </source>
</evidence>
<accession>A0A8E2B0J2</accession>
<dbReference type="EMBL" id="KV722368">
    <property type="protein sequence ID" value="OCH92509.1"/>
    <property type="molecule type" value="Genomic_DNA"/>
</dbReference>
<feature type="transmembrane region" description="Helical" evidence="6">
    <location>
        <begin position="284"/>
        <end position="303"/>
    </location>
</feature>
<dbReference type="Pfam" id="PF03151">
    <property type="entry name" value="TPT"/>
    <property type="match status" value="1"/>
</dbReference>
<keyword evidence="4 6" id="KW-0472">Membrane</keyword>
<feature type="region of interest" description="Disordered" evidence="5">
    <location>
        <begin position="1"/>
        <end position="26"/>
    </location>
</feature>
<dbReference type="AlphaFoldDB" id="A0A8E2B0J2"/>
<dbReference type="InterPro" id="IPR037185">
    <property type="entry name" value="EmrE-like"/>
</dbReference>
<feature type="transmembrane region" description="Helical" evidence="6">
    <location>
        <begin position="202"/>
        <end position="221"/>
    </location>
</feature>
<protein>
    <submittedName>
        <fullName evidence="8">TPT-domain-containing protein</fullName>
    </submittedName>
</protein>
<feature type="transmembrane region" description="Helical" evidence="6">
    <location>
        <begin position="52"/>
        <end position="72"/>
    </location>
</feature>
<feature type="region of interest" description="Disordered" evidence="5">
    <location>
        <begin position="407"/>
        <end position="482"/>
    </location>
</feature>
<feature type="domain" description="Sugar phosphate transporter" evidence="7">
    <location>
        <begin position="56"/>
        <end position="353"/>
    </location>
</feature>